<dbReference type="Proteomes" id="UP001152759">
    <property type="component" value="Chromosome 6"/>
</dbReference>
<organism evidence="2 3">
    <name type="scientific">Bemisia tabaci</name>
    <name type="common">Sweetpotato whitefly</name>
    <name type="synonym">Aleurodes tabaci</name>
    <dbReference type="NCBI Taxonomy" id="7038"/>
    <lineage>
        <taxon>Eukaryota</taxon>
        <taxon>Metazoa</taxon>
        <taxon>Ecdysozoa</taxon>
        <taxon>Arthropoda</taxon>
        <taxon>Hexapoda</taxon>
        <taxon>Insecta</taxon>
        <taxon>Pterygota</taxon>
        <taxon>Neoptera</taxon>
        <taxon>Paraneoptera</taxon>
        <taxon>Hemiptera</taxon>
        <taxon>Sternorrhyncha</taxon>
        <taxon>Aleyrodoidea</taxon>
        <taxon>Aleyrodidae</taxon>
        <taxon>Aleyrodinae</taxon>
        <taxon>Bemisia</taxon>
    </lineage>
</organism>
<feature type="compositionally biased region" description="Polar residues" evidence="1">
    <location>
        <begin position="889"/>
        <end position="905"/>
    </location>
</feature>
<feature type="compositionally biased region" description="Basic and acidic residues" evidence="1">
    <location>
        <begin position="555"/>
        <end position="564"/>
    </location>
</feature>
<feature type="region of interest" description="Disordered" evidence="1">
    <location>
        <begin position="105"/>
        <end position="129"/>
    </location>
</feature>
<reference evidence="2" key="1">
    <citation type="submission" date="2021-12" db="EMBL/GenBank/DDBJ databases">
        <authorList>
            <person name="King R."/>
        </authorList>
    </citation>
    <scope>NUCLEOTIDE SEQUENCE</scope>
</reference>
<feature type="compositionally biased region" description="Polar residues" evidence="1">
    <location>
        <begin position="917"/>
        <end position="939"/>
    </location>
</feature>
<evidence type="ECO:0000313" key="3">
    <source>
        <dbReference type="Proteomes" id="UP001152759"/>
    </source>
</evidence>
<dbReference type="EMBL" id="OU963867">
    <property type="protein sequence ID" value="CAH0391313.1"/>
    <property type="molecule type" value="Genomic_DNA"/>
</dbReference>
<accession>A0A9P0AGI8</accession>
<feature type="compositionally biased region" description="Low complexity" evidence="1">
    <location>
        <begin position="521"/>
        <end position="533"/>
    </location>
</feature>
<proteinExistence type="predicted"/>
<feature type="compositionally biased region" description="Polar residues" evidence="1">
    <location>
        <begin position="535"/>
        <end position="554"/>
    </location>
</feature>
<feature type="region of interest" description="Disordered" evidence="1">
    <location>
        <begin position="619"/>
        <end position="645"/>
    </location>
</feature>
<feature type="compositionally biased region" description="Polar residues" evidence="1">
    <location>
        <begin position="858"/>
        <end position="874"/>
    </location>
</feature>
<protein>
    <submittedName>
        <fullName evidence="2">Uncharacterized protein</fullName>
    </submittedName>
</protein>
<feature type="compositionally biased region" description="Basic and acidic residues" evidence="1">
    <location>
        <begin position="490"/>
        <end position="504"/>
    </location>
</feature>
<feature type="region of interest" description="Disordered" evidence="1">
    <location>
        <begin position="676"/>
        <end position="713"/>
    </location>
</feature>
<dbReference type="AlphaFoldDB" id="A0A9P0AGI8"/>
<name>A0A9P0AGI8_BEMTA</name>
<feature type="compositionally biased region" description="Polar residues" evidence="1">
    <location>
        <begin position="702"/>
        <end position="713"/>
    </location>
</feature>
<feature type="region of interest" description="Disordered" evidence="1">
    <location>
        <begin position="458"/>
        <end position="593"/>
    </location>
</feature>
<feature type="compositionally biased region" description="Low complexity" evidence="1">
    <location>
        <begin position="680"/>
        <end position="700"/>
    </location>
</feature>
<keyword evidence="3" id="KW-1185">Reference proteome</keyword>
<gene>
    <name evidence="2" type="ORF">BEMITA_LOCUS9946</name>
</gene>
<sequence length="1063" mass="114637">MGSADARQVSTDGIYFAVPRRILEEDDWIPPDQLDRNSPEIPDQNPELVPSIRSDDPRLMDHFGPDVDEYLLKCSLDKFENQTVTTFRKDVITQLSAALRTAETCKTTGSSTDEESDTSEEEQEIRFGQKRHPIYKNVLTSQGFYKNAHHGETAPRRSDLVKKSVLPSGEAKRSDLVAPEDGAAFEFGGKRWNSSKNPVLLSSEPPWSASLTHGDSAHKEGMNKVKLGTGAIESSDEESTDFSVWRESTIPTKTVVTANLQDFDTKIRETALVESLCQKRVGIDSSIQNGLGRIDLESSMSVQDLKMHDTGKTNSNDVATVAELPKELNSCEISGSAETASFPETTDGEIADQAEIKRQEGGLHMCSMDPCCESNTSESKVNHSIREKVCIDDDCATQKGTNKIHDGENALFSTKQSLFLCSMINGKSPQKSGTSEISVDPSKHAEDSVNFNTKHEIISHEEDGHSVAKSIKNSPENTKFDDLGSDPSLNEEKPTDQIEVRVDNDEVIIAGHGDPGQETIQSSSDQSAESADAPITTQQVAFSRQTQTGVPSDQTSRESREARPEVFGGFVDEARRDDHPQPPAPTLPKSLPRTHVHDNFKFFRERGPKFRISDIIPECPEEEASTQGSTNAPIPKPRNIPRDINPDVTIIVSDEDSRETVKTVVSIKPLARKRGEVPLTSGSSTSSDASSSGPSSDDAAFTISSPTSLRMPSSASTVSAFADVTSSWRSTNAPQFGRSTDEMSSPESTLLALKNMTSSLKAESEALADGTLSSITCTLPETNDITLSTSRATSIPLNSRPSSSESILACDDVTSSKLAQSTDEMSSSESTLLALKSMTSSLKSDTEAPSGGLWGSSKLAQSGQSTEDMTSSVKSDTEAPSGRLWGSSKLAQSGQSTEDMTSSMRCDTEALPGGTWGSSKLAQSVQSPDEISTPLASTPTVEATSKMTLCSRVTSPSSAMLAARLGTVVTSPDPVDWARFLSLDPAPPVGDASPTPDSSSLWLSCSEDERQANLLNYDLFRTDFSDADPDLNSEWPFAAAAVVAPPPPRLLSVFHSECYALHL</sequence>
<feature type="region of interest" description="Disordered" evidence="1">
    <location>
        <begin position="26"/>
        <end position="60"/>
    </location>
</feature>
<feature type="region of interest" description="Disordered" evidence="1">
    <location>
        <begin position="842"/>
        <end position="939"/>
    </location>
</feature>
<feature type="compositionally biased region" description="Acidic residues" evidence="1">
    <location>
        <begin position="112"/>
        <end position="123"/>
    </location>
</feature>
<evidence type="ECO:0000256" key="1">
    <source>
        <dbReference type="SAM" id="MobiDB-lite"/>
    </source>
</evidence>
<evidence type="ECO:0000313" key="2">
    <source>
        <dbReference type="EMBL" id="CAH0391313.1"/>
    </source>
</evidence>